<dbReference type="AlphaFoldDB" id="A0A821C428"/>
<feature type="non-terminal residue" evidence="1">
    <location>
        <position position="173"/>
    </location>
</feature>
<gene>
    <name evidence="1" type="ORF">HFQ381_LOCUS33617</name>
</gene>
<reference evidence="1" key="1">
    <citation type="submission" date="2021-02" db="EMBL/GenBank/DDBJ databases">
        <authorList>
            <person name="Nowell W R."/>
        </authorList>
    </citation>
    <scope>NUCLEOTIDE SEQUENCE</scope>
</reference>
<evidence type="ECO:0000313" key="1">
    <source>
        <dbReference type="EMBL" id="CAF4602941.1"/>
    </source>
</evidence>
<dbReference type="EMBL" id="CAJOBO010011067">
    <property type="protein sequence ID" value="CAF4602941.1"/>
    <property type="molecule type" value="Genomic_DNA"/>
</dbReference>
<protein>
    <submittedName>
        <fullName evidence="1">Uncharacterized protein</fullName>
    </submittedName>
</protein>
<evidence type="ECO:0000313" key="2">
    <source>
        <dbReference type="Proteomes" id="UP000663851"/>
    </source>
</evidence>
<dbReference type="Proteomes" id="UP000663851">
    <property type="component" value="Unassembled WGS sequence"/>
</dbReference>
<comment type="caution">
    <text evidence="1">The sequence shown here is derived from an EMBL/GenBank/DDBJ whole genome shotgun (WGS) entry which is preliminary data.</text>
</comment>
<accession>A0A821C428</accession>
<organism evidence="1 2">
    <name type="scientific">Rotaria socialis</name>
    <dbReference type="NCBI Taxonomy" id="392032"/>
    <lineage>
        <taxon>Eukaryota</taxon>
        <taxon>Metazoa</taxon>
        <taxon>Spiralia</taxon>
        <taxon>Gnathifera</taxon>
        <taxon>Rotifera</taxon>
        <taxon>Eurotatoria</taxon>
        <taxon>Bdelloidea</taxon>
        <taxon>Philodinida</taxon>
        <taxon>Philodinidae</taxon>
        <taxon>Rotaria</taxon>
    </lineage>
</organism>
<proteinExistence type="predicted"/>
<name>A0A821C428_9BILA</name>
<sequence length="173" mass="19942">MDDQEEKKLYNCLNVIIKYVDDVLRQLNTKCKIDSKTTTDTSSTSTATTTCDDPLFDNSVQNNNVNSFTVDIEEDELLDKLTNDIQTTLKNGLPTLSTLCRGYIEQFLHEYHFDKDQRVFTEALTANILYSFQQNLKALLMAAKAYPAAYRNEKETVKKFLRQHPDYKDKSGF</sequence>